<comment type="similarity">
    <text evidence="2 6">Belongs to the ABC-3 integral membrane protein family.</text>
</comment>
<dbReference type="SUPFAM" id="SSF81345">
    <property type="entry name" value="ABC transporter involved in vitamin B12 uptake, BtuC"/>
    <property type="match status" value="1"/>
</dbReference>
<organism evidence="9 10">
    <name type="scientific">Cellulomonas algicola</name>
    <dbReference type="NCBI Taxonomy" id="2071633"/>
    <lineage>
        <taxon>Bacteria</taxon>
        <taxon>Bacillati</taxon>
        <taxon>Actinomycetota</taxon>
        <taxon>Actinomycetes</taxon>
        <taxon>Micrococcales</taxon>
        <taxon>Cellulomonadaceae</taxon>
        <taxon>Cellulomonas</taxon>
    </lineage>
</organism>
<feature type="transmembrane region" description="Helical" evidence="8">
    <location>
        <begin position="182"/>
        <end position="202"/>
    </location>
</feature>
<feature type="transmembrane region" description="Helical" evidence="8">
    <location>
        <begin position="146"/>
        <end position="170"/>
    </location>
</feature>
<dbReference type="GO" id="GO:0043190">
    <property type="term" value="C:ATP-binding cassette (ABC) transporter complex"/>
    <property type="evidence" value="ECO:0007669"/>
    <property type="project" value="InterPro"/>
</dbReference>
<evidence type="ECO:0000256" key="8">
    <source>
        <dbReference type="SAM" id="Phobius"/>
    </source>
</evidence>
<keyword evidence="5 8" id="KW-0472">Membrane</keyword>
<feature type="transmembrane region" description="Helical" evidence="8">
    <location>
        <begin position="74"/>
        <end position="93"/>
    </location>
</feature>
<evidence type="ECO:0000256" key="1">
    <source>
        <dbReference type="ARBA" id="ARBA00004141"/>
    </source>
</evidence>
<keyword evidence="10" id="KW-1185">Reference proteome</keyword>
<keyword evidence="3 6" id="KW-0812">Transmembrane</keyword>
<feature type="transmembrane region" description="Helical" evidence="8">
    <location>
        <begin position="49"/>
        <end position="68"/>
    </location>
</feature>
<dbReference type="GO" id="GO:0055085">
    <property type="term" value="P:transmembrane transport"/>
    <property type="evidence" value="ECO:0007669"/>
    <property type="project" value="InterPro"/>
</dbReference>
<reference evidence="9 10" key="1">
    <citation type="submission" date="2018-11" db="EMBL/GenBank/DDBJ databases">
        <title>Draft genome sequence of Cellulomonas takizawaensis strain TKZ-21.</title>
        <authorList>
            <person name="Yamamura H."/>
            <person name="Hayashi T."/>
            <person name="Hamada M."/>
            <person name="Serisawa Y."/>
            <person name="Matsuyama K."/>
            <person name="Nakagawa Y."/>
            <person name="Otoguro M."/>
            <person name="Yanagida F."/>
            <person name="Hayakawa M."/>
        </authorList>
    </citation>
    <scope>NUCLEOTIDE SEQUENCE [LARGE SCALE GENOMIC DNA]</scope>
    <source>
        <strain evidence="9 10">TKZ-21</strain>
    </source>
</reference>
<comment type="subcellular location">
    <subcellularLocation>
        <location evidence="6">Cell membrane</location>
        <topology evidence="6">Multi-pass membrane protein</topology>
    </subcellularLocation>
    <subcellularLocation>
        <location evidence="1">Membrane</location>
        <topology evidence="1">Multi-pass membrane protein</topology>
    </subcellularLocation>
</comment>
<sequence length="351" mass="35825">MTWDLVVEMLTSPLMQRALLAAVLVGAAAPVVGTFLVQRRMALMGDGIGHVALTGVALGWLVGSWAGLVPQDALAVPGAVVAAVVGSVVIELVRERGRTSGDLALALMFYGGIAGGVLLIKVAGGTNANLISYLFGSISTVSTSDLWWTVALAALVLGVGLGLRTALFAVSHDEEFARASGMPVRLLSMLVATIAALTVTIAMRVVGLLLVSALMIVPVAIAQLYARSFGRTMTLASVIGVVVSVVGLGLTYWQDIPPGATIVVLAIVVYTVAATLRPALQRRRPDDDPHPDMVDDVLIVDDVCDDPVPTAPAPAGAAHAIAATPSRAGRTGGAPRPTPGTDDPAGGAPAT</sequence>
<proteinExistence type="inferred from homology"/>
<dbReference type="InterPro" id="IPR037294">
    <property type="entry name" value="ABC_BtuC-like"/>
</dbReference>
<dbReference type="Pfam" id="PF00950">
    <property type="entry name" value="ABC-3"/>
    <property type="match status" value="1"/>
</dbReference>
<dbReference type="GO" id="GO:0010043">
    <property type="term" value="P:response to zinc ion"/>
    <property type="evidence" value="ECO:0007669"/>
    <property type="project" value="TreeGrafter"/>
</dbReference>
<dbReference type="PANTHER" id="PTHR30477:SF0">
    <property type="entry name" value="METAL TRANSPORT SYSTEM MEMBRANE PROTEIN TM_0125-RELATED"/>
    <property type="match status" value="1"/>
</dbReference>
<evidence type="ECO:0000256" key="3">
    <source>
        <dbReference type="ARBA" id="ARBA00022692"/>
    </source>
</evidence>
<dbReference type="Proteomes" id="UP000288246">
    <property type="component" value="Unassembled WGS sequence"/>
</dbReference>
<evidence type="ECO:0000256" key="7">
    <source>
        <dbReference type="SAM" id="MobiDB-lite"/>
    </source>
</evidence>
<feature type="transmembrane region" description="Helical" evidence="8">
    <location>
        <begin position="18"/>
        <end position="37"/>
    </location>
</feature>
<evidence type="ECO:0000256" key="2">
    <source>
        <dbReference type="ARBA" id="ARBA00008034"/>
    </source>
</evidence>
<name>A0A401V4M3_9CELL</name>
<keyword evidence="6" id="KW-0813">Transport</keyword>
<feature type="region of interest" description="Disordered" evidence="7">
    <location>
        <begin position="309"/>
        <end position="351"/>
    </location>
</feature>
<feature type="transmembrane region" description="Helical" evidence="8">
    <location>
        <begin position="105"/>
        <end position="126"/>
    </location>
</feature>
<keyword evidence="4 8" id="KW-1133">Transmembrane helix</keyword>
<evidence type="ECO:0000313" key="10">
    <source>
        <dbReference type="Proteomes" id="UP000288246"/>
    </source>
</evidence>
<evidence type="ECO:0000256" key="4">
    <source>
        <dbReference type="ARBA" id="ARBA00022989"/>
    </source>
</evidence>
<feature type="transmembrane region" description="Helical" evidence="8">
    <location>
        <begin position="208"/>
        <end position="226"/>
    </location>
</feature>
<dbReference type="InterPro" id="IPR001626">
    <property type="entry name" value="ABC_TroCD"/>
</dbReference>
<dbReference type="CDD" id="cd06550">
    <property type="entry name" value="TM_ABC_iron-siderophores_like"/>
    <property type="match status" value="1"/>
</dbReference>
<feature type="compositionally biased region" description="Low complexity" evidence="7">
    <location>
        <begin position="313"/>
        <end position="351"/>
    </location>
</feature>
<evidence type="ECO:0000313" key="9">
    <source>
        <dbReference type="EMBL" id="GCD21826.1"/>
    </source>
</evidence>
<evidence type="ECO:0000256" key="6">
    <source>
        <dbReference type="RuleBase" id="RU003943"/>
    </source>
</evidence>
<dbReference type="Gene3D" id="1.10.3470.10">
    <property type="entry name" value="ABC transporter involved in vitamin B12 uptake, BtuC"/>
    <property type="match status" value="1"/>
</dbReference>
<accession>A0A401V4M3</accession>
<gene>
    <name evidence="9" type="ORF">CTKZ_33880</name>
</gene>
<feature type="transmembrane region" description="Helical" evidence="8">
    <location>
        <begin position="259"/>
        <end position="276"/>
    </location>
</feature>
<comment type="caution">
    <text evidence="9">The sequence shown here is derived from an EMBL/GenBank/DDBJ whole genome shotgun (WGS) entry which is preliminary data.</text>
</comment>
<feature type="transmembrane region" description="Helical" evidence="8">
    <location>
        <begin position="233"/>
        <end position="253"/>
    </location>
</feature>
<dbReference type="EMBL" id="BHYL01000353">
    <property type="protein sequence ID" value="GCD21826.1"/>
    <property type="molecule type" value="Genomic_DNA"/>
</dbReference>
<protein>
    <submittedName>
        <fullName evidence="9">ABC transporter</fullName>
    </submittedName>
</protein>
<evidence type="ECO:0000256" key="5">
    <source>
        <dbReference type="ARBA" id="ARBA00023136"/>
    </source>
</evidence>
<dbReference type="PANTHER" id="PTHR30477">
    <property type="entry name" value="ABC-TRANSPORTER METAL-BINDING PROTEIN"/>
    <property type="match status" value="1"/>
</dbReference>
<dbReference type="AlphaFoldDB" id="A0A401V4M3"/>